<accession>A0A8D8SYX9</accession>
<feature type="domain" description="CRAL-TRIO" evidence="2">
    <location>
        <begin position="71"/>
        <end position="233"/>
    </location>
</feature>
<dbReference type="SMART" id="SM00516">
    <property type="entry name" value="SEC14"/>
    <property type="match status" value="1"/>
</dbReference>
<dbReference type="EMBL" id="HBUF01235132">
    <property type="protein sequence ID" value="CAG6674922.1"/>
    <property type="molecule type" value="Transcribed_RNA"/>
</dbReference>
<dbReference type="AlphaFoldDB" id="A0A8D8SYX9"/>
<organism evidence="3">
    <name type="scientific">Cacopsylla melanoneura</name>
    <dbReference type="NCBI Taxonomy" id="428564"/>
    <lineage>
        <taxon>Eukaryota</taxon>
        <taxon>Metazoa</taxon>
        <taxon>Ecdysozoa</taxon>
        <taxon>Arthropoda</taxon>
        <taxon>Hexapoda</taxon>
        <taxon>Insecta</taxon>
        <taxon>Pterygota</taxon>
        <taxon>Neoptera</taxon>
        <taxon>Paraneoptera</taxon>
        <taxon>Hemiptera</taxon>
        <taxon>Sternorrhyncha</taxon>
        <taxon>Psylloidea</taxon>
        <taxon>Psyllidae</taxon>
        <taxon>Psyllinae</taxon>
        <taxon>Cacopsylla</taxon>
    </lineage>
</organism>
<dbReference type="EMBL" id="HBUF01235131">
    <property type="protein sequence ID" value="CAG6674921.1"/>
    <property type="molecule type" value="Transcribed_RNA"/>
</dbReference>
<dbReference type="PANTHER" id="PTHR10174">
    <property type="entry name" value="ALPHA-TOCOPHEROL TRANSFER PROTEIN-RELATED"/>
    <property type="match status" value="1"/>
</dbReference>
<evidence type="ECO:0000256" key="1">
    <source>
        <dbReference type="SAM" id="MobiDB-lite"/>
    </source>
</evidence>
<reference evidence="3" key="1">
    <citation type="submission" date="2021-05" db="EMBL/GenBank/DDBJ databases">
        <authorList>
            <person name="Alioto T."/>
            <person name="Alioto T."/>
            <person name="Gomez Garrido J."/>
        </authorList>
    </citation>
    <scope>NUCLEOTIDE SEQUENCE</scope>
</reference>
<dbReference type="PRINTS" id="PR00180">
    <property type="entry name" value="CRETINALDHBP"/>
</dbReference>
<dbReference type="Gene3D" id="3.40.525.10">
    <property type="entry name" value="CRAL-TRIO lipid binding domain"/>
    <property type="match status" value="1"/>
</dbReference>
<proteinExistence type="predicted"/>
<sequence>MANATDMETMRDWLSKQPHLPEKIDDILIERFLLSCRGSLERTKNVMDLFFKLRYESPDFFTNRDPRQEAVQSTLKAIDTVTLPKRTKEGYQIYLHRLNETDPDKFDFLAYSKTFFILIDTRLKLETDIPAGDIPVFDMTGFTFKHMTRLMSVLGPLRRYMQITQDTHPVRLQQIHIINTTSIVKQLMNFIKPLMNSEVKKLLHLHSSMDTFTEFVPLDILPVEYGGTGGTLAEMRETASKKIEENRDWLLTNPWISDENKRQGGPRKKSNADTSVSNGSFRALCLD</sequence>
<dbReference type="InterPro" id="IPR036865">
    <property type="entry name" value="CRAL-TRIO_dom_sf"/>
</dbReference>
<dbReference type="EMBL" id="HBUF01600606">
    <property type="protein sequence ID" value="CAG6776024.1"/>
    <property type="molecule type" value="Transcribed_RNA"/>
</dbReference>
<dbReference type="GO" id="GO:1902936">
    <property type="term" value="F:phosphatidylinositol bisphosphate binding"/>
    <property type="evidence" value="ECO:0007669"/>
    <property type="project" value="TreeGrafter"/>
</dbReference>
<dbReference type="EMBL" id="HBUF01351953">
    <property type="protein sequence ID" value="CAG6714583.1"/>
    <property type="molecule type" value="Transcribed_RNA"/>
</dbReference>
<dbReference type="EMBL" id="HBUF01351952">
    <property type="protein sequence ID" value="CAG6714580.1"/>
    <property type="molecule type" value="Transcribed_RNA"/>
</dbReference>
<dbReference type="EMBL" id="HBUF01235128">
    <property type="protein sequence ID" value="CAG6674918.1"/>
    <property type="molecule type" value="Transcribed_RNA"/>
</dbReference>
<evidence type="ECO:0000259" key="2">
    <source>
        <dbReference type="PROSITE" id="PS50191"/>
    </source>
</evidence>
<dbReference type="PANTHER" id="PTHR10174:SF222">
    <property type="entry name" value="GH10083P-RELATED"/>
    <property type="match status" value="1"/>
</dbReference>
<dbReference type="EMBL" id="HBUF01235129">
    <property type="protein sequence ID" value="CAG6674919.1"/>
    <property type="molecule type" value="Transcribed_RNA"/>
</dbReference>
<protein>
    <submittedName>
        <fullName evidence="3">Alpha-tocopherol transfer protein-like</fullName>
    </submittedName>
</protein>
<dbReference type="EMBL" id="HBUF01600607">
    <property type="protein sequence ID" value="CAG6776025.1"/>
    <property type="molecule type" value="Transcribed_RNA"/>
</dbReference>
<dbReference type="GO" id="GO:0016020">
    <property type="term" value="C:membrane"/>
    <property type="evidence" value="ECO:0007669"/>
    <property type="project" value="TreeGrafter"/>
</dbReference>
<name>A0A8D8SYX9_9HEMI</name>
<dbReference type="InterPro" id="IPR036273">
    <property type="entry name" value="CRAL/TRIO_N_dom_sf"/>
</dbReference>
<dbReference type="SUPFAM" id="SSF46938">
    <property type="entry name" value="CRAL/TRIO N-terminal domain"/>
    <property type="match status" value="1"/>
</dbReference>
<dbReference type="SUPFAM" id="SSF52087">
    <property type="entry name" value="CRAL/TRIO domain"/>
    <property type="match status" value="1"/>
</dbReference>
<dbReference type="EMBL" id="HBUF01351954">
    <property type="protein sequence ID" value="CAG6714586.1"/>
    <property type="molecule type" value="Transcribed_RNA"/>
</dbReference>
<dbReference type="EMBL" id="HBUF01235130">
    <property type="protein sequence ID" value="CAG6674920.1"/>
    <property type="molecule type" value="Transcribed_RNA"/>
</dbReference>
<dbReference type="CDD" id="cd00170">
    <property type="entry name" value="SEC14"/>
    <property type="match status" value="1"/>
</dbReference>
<dbReference type="EMBL" id="HBUF01351955">
    <property type="protein sequence ID" value="CAG6714589.1"/>
    <property type="molecule type" value="Transcribed_RNA"/>
</dbReference>
<feature type="region of interest" description="Disordered" evidence="1">
    <location>
        <begin position="254"/>
        <end position="276"/>
    </location>
</feature>
<dbReference type="Pfam" id="PF00650">
    <property type="entry name" value="CRAL_TRIO"/>
    <property type="match status" value="1"/>
</dbReference>
<dbReference type="PROSITE" id="PS50191">
    <property type="entry name" value="CRAL_TRIO"/>
    <property type="match status" value="1"/>
</dbReference>
<evidence type="ECO:0000313" key="3">
    <source>
        <dbReference type="EMBL" id="CAG6674922.1"/>
    </source>
</evidence>
<dbReference type="InterPro" id="IPR001251">
    <property type="entry name" value="CRAL-TRIO_dom"/>
</dbReference>